<gene>
    <name evidence="1" type="ORF">BDR25DRAFT_363217</name>
</gene>
<dbReference type="Proteomes" id="UP000799755">
    <property type="component" value="Unassembled WGS sequence"/>
</dbReference>
<comment type="caution">
    <text evidence="1">The sequence shown here is derived from an EMBL/GenBank/DDBJ whole genome shotgun (WGS) entry which is preliminary data.</text>
</comment>
<name>A0ACB6Q843_9PLEO</name>
<keyword evidence="2" id="KW-1185">Reference proteome</keyword>
<protein>
    <submittedName>
        <fullName evidence="1">Uncharacterized protein</fullName>
    </submittedName>
</protein>
<proteinExistence type="predicted"/>
<evidence type="ECO:0000313" key="1">
    <source>
        <dbReference type="EMBL" id="KAF2463020.1"/>
    </source>
</evidence>
<accession>A0ACB6Q843</accession>
<reference evidence="1" key="1">
    <citation type="journal article" date="2020" name="Stud. Mycol.">
        <title>101 Dothideomycetes genomes: a test case for predicting lifestyles and emergence of pathogens.</title>
        <authorList>
            <person name="Haridas S."/>
            <person name="Albert R."/>
            <person name="Binder M."/>
            <person name="Bloem J."/>
            <person name="Labutti K."/>
            <person name="Salamov A."/>
            <person name="Andreopoulos B."/>
            <person name="Baker S."/>
            <person name="Barry K."/>
            <person name="Bills G."/>
            <person name="Bluhm B."/>
            <person name="Cannon C."/>
            <person name="Castanera R."/>
            <person name="Culley D."/>
            <person name="Daum C."/>
            <person name="Ezra D."/>
            <person name="Gonzalez J."/>
            <person name="Henrissat B."/>
            <person name="Kuo A."/>
            <person name="Liang C."/>
            <person name="Lipzen A."/>
            <person name="Lutzoni F."/>
            <person name="Magnuson J."/>
            <person name="Mondo S."/>
            <person name="Nolan M."/>
            <person name="Ohm R."/>
            <person name="Pangilinan J."/>
            <person name="Park H.-J."/>
            <person name="Ramirez L."/>
            <person name="Alfaro M."/>
            <person name="Sun H."/>
            <person name="Tritt A."/>
            <person name="Yoshinaga Y."/>
            <person name="Zwiers L.-H."/>
            <person name="Turgeon B."/>
            <person name="Goodwin S."/>
            <person name="Spatafora J."/>
            <person name="Crous P."/>
            <person name="Grigoriev I."/>
        </authorList>
    </citation>
    <scope>NUCLEOTIDE SEQUENCE</scope>
    <source>
        <strain evidence="1">ATCC 200398</strain>
    </source>
</reference>
<sequence length="183" mass="20441">MRHKEKPKIWKARSDCTIFKRTNFTSRDEITLNPSPNTQKLLAQSVLPEHRHCVCYDVGVSLPAVKCDVIQNPLQVHPKLRMVPIMLGKSLLSLVALVTLGGPYRISSKSLPNSSHISETRVLNSRLDNGQTISSHPSSSNPLNSPKPPPPRAKTPYKTKNRMSITRSYVHTYTLPTRILGKG</sequence>
<evidence type="ECO:0000313" key="2">
    <source>
        <dbReference type="Proteomes" id="UP000799755"/>
    </source>
</evidence>
<dbReference type="EMBL" id="MU003555">
    <property type="protein sequence ID" value="KAF2463020.1"/>
    <property type="molecule type" value="Genomic_DNA"/>
</dbReference>
<organism evidence="1 2">
    <name type="scientific">Lindgomyces ingoldianus</name>
    <dbReference type="NCBI Taxonomy" id="673940"/>
    <lineage>
        <taxon>Eukaryota</taxon>
        <taxon>Fungi</taxon>
        <taxon>Dikarya</taxon>
        <taxon>Ascomycota</taxon>
        <taxon>Pezizomycotina</taxon>
        <taxon>Dothideomycetes</taxon>
        <taxon>Pleosporomycetidae</taxon>
        <taxon>Pleosporales</taxon>
        <taxon>Lindgomycetaceae</taxon>
        <taxon>Lindgomyces</taxon>
    </lineage>
</organism>